<name>A0A183VDV7_TOXCA</name>
<evidence type="ECO:0000313" key="4">
    <source>
        <dbReference type="WBParaSite" id="TCNE_0001893101-mRNA-1"/>
    </source>
</evidence>
<reference evidence="2 3" key="2">
    <citation type="submission" date="2018-11" db="EMBL/GenBank/DDBJ databases">
        <authorList>
            <consortium name="Pathogen Informatics"/>
        </authorList>
    </citation>
    <scope>NUCLEOTIDE SEQUENCE [LARGE SCALE GENOMIC DNA]</scope>
</reference>
<evidence type="ECO:0000313" key="2">
    <source>
        <dbReference type="EMBL" id="VDM50249.1"/>
    </source>
</evidence>
<keyword evidence="3" id="KW-1185">Reference proteome</keyword>
<gene>
    <name evidence="2" type="ORF">TCNE_LOCUS18928</name>
</gene>
<organism evidence="3 4">
    <name type="scientific">Toxocara canis</name>
    <name type="common">Canine roundworm</name>
    <dbReference type="NCBI Taxonomy" id="6265"/>
    <lineage>
        <taxon>Eukaryota</taxon>
        <taxon>Metazoa</taxon>
        <taxon>Ecdysozoa</taxon>
        <taxon>Nematoda</taxon>
        <taxon>Chromadorea</taxon>
        <taxon>Rhabditida</taxon>
        <taxon>Spirurina</taxon>
        <taxon>Ascaridomorpha</taxon>
        <taxon>Ascaridoidea</taxon>
        <taxon>Toxocaridae</taxon>
        <taxon>Toxocara</taxon>
    </lineage>
</organism>
<dbReference type="EMBL" id="UYWY01026150">
    <property type="protein sequence ID" value="VDM50249.1"/>
    <property type="molecule type" value="Genomic_DNA"/>
</dbReference>
<protein>
    <submittedName>
        <fullName evidence="4">Transposase</fullName>
    </submittedName>
</protein>
<dbReference type="AlphaFoldDB" id="A0A183VDV7"/>
<reference evidence="4" key="1">
    <citation type="submission" date="2016-06" db="UniProtKB">
        <authorList>
            <consortium name="WormBaseParasite"/>
        </authorList>
    </citation>
    <scope>IDENTIFICATION</scope>
</reference>
<accession>A0A183VDV7</accession>
<evidence type="ECO:0000256" key="1">
    <source>
        <dbReference type="SAM" id="MobiDB-lite"/>
    </source>
</evidence>
<evidence type="ECO:0000313" key="3">
    <source>
        <dbReference type="Proteomes" id="UP000050794"/>
    </source>
</evidence>
<dbReference type="Proteomes" id="UP000050794">
    <property type="component" value="Unassembled WGS sequence"/>
</dbReference>
<proteinExistence type="predicted"/>
<feature type="region of interest" description="Disordered" evidence="1">
    <location>
        <begin position="46"/>
        <end position="73"/>
    </location>
</feature>
<dbReference type="WBParaSite" id="TCNE_0001893101-mRNA-1">
    <property type="protein sequence ID" value="TCNE_0001893101-mRNA-1"/>
    <property type="gene ID" value="TCNE_0001893101"/>
</dbReference>
<sequence length="73" mass="8279">MTELEPGRGNRLWSRRYCMLYTACCSQTVVEIDAGDEAGAKLFEERSRGKPISQAKTGIPSYDLHPSWRSKRS</sequence>